<dbReference type="KEGG" id="spai:FPZ24_00140"/>
<dbReference type="RefSeq" id="WP_146569159.1">
    <property type="nucleotide sequence ID" value="NZ_CP042306.1"/>
</dbReference>
<organism evidence="3 4">
    <name type="scientific">Sphingomonas panacisoli</name>
    <dbReference type="NCBI Taxonomy" id="1813879"/>
    <lineage>
        <taxon>Bacteria</taxon>
        <taxon>Pseudomonadati</taxon>
        <taxon>Pseudomonadota</taxon>
        <taxon>Alphaproteobacteria</taxon>
        <taxon>Sphingomonadales</taxon>
        <taxon>Sphingomonadaceae</taxon>
        <taxon>Sphingomonas</taxon>
    </lineage>
</organism>
<dbReference type="SUPFAM" id="SSF55961">
    <property type="entry name" value="Bet v1-like"/>
    <property type="match status" value="1"/>
</dbReference>
<protein>
    <submittedName>
        <fullName evidence="3">SRPBCC family protein</fullName>
    </submittedName>
</protein>
<reference evidence="3 4" key="1">
    <citation type="submission" date="2019-07" db="EMBL/GenBank/DDBJ databases">
        <title>Full genome sequence of Sphingomonas sp. 4R-6-7(HKS19).</title>
        <authorList>
            <person name="Im W.-T."/>
        </authorList>
    </citation>
    <scope>NUCLEOTIDE SEQUENCE [LARGE SCALE GENOMIC DNA]</scope>
    <source>
        <strain evidence="3 4">HKS19</strain>
    </source>
</reference>
<evidence type="ECO:0000259" key="2">
    <source>
        <dbReference type="Pfam" id="PF08327"/>
    </source>
</evidence>
<dbReference type="AlphaFoldDB" id="A0A5B8LE85"/>
<dbReference type="Proteomes" id="UP000315673">
    <property type="component" value="Chromosome"/>
</dbReference>
<dbReference type="CDD" id="cd08899">
    <property type="entry name" value="SRPBCC_CalC_Aha1-like_6"/>
    <property type="match status" value="1"/>
</dbReference>
<evidence type="ECO:0000256" key="1">
    <source>
        <dbReference type="ARBA" id="ARBA00006817"/>
    </source>
</evidence>
<evidence type="ECO:0000313" key="4">
    <source>
        <dbReference type="Proteomes" id="UP000315673"/>
    </source>
</evidence>
<dbReference type="OrthoDB" id="9800600at2"/>
<comment type="similarity">
    <text evidence="1">Belongs to the AHA1 family.</text>
</comment>
<dbReference type="Gene3D" id="3.30.530.20">
    <property type="match status" value="1"/>
</dbReference>
<dbReference type="InterPro" id="IPR013538">
    <property type="entry name" value="ASHA1/2-like_C"/>
</dbReference>
<dbReference type="InterPro" id="IPR023393">
    <property type="entry name" value="START-like_dom_sf"/>
</dbReference>
<dbReference type="EMBL" id="CP042306">
    <property type="protein sequence ID" value="QDZ06075.1"/>
    <property type="molecule type" value="Genomic_DNA"/>
</dbReference>
<evidence type="ECO:0000313" key="3">
    <source>
        <dbReference type="EMBL" id="QDZ06075.1"/>
    </source>
</evidence>
<keyword evidence="4" id="KW-1185">Reference proteome</keyword>
<sequence length="172" mass="19305">MTDTITAQQLRFDRTIDAPIDTVWRYLIEPDLRARWFMGGETEPRVGGKFGLTFDHGALSDGDAPMPDKYAKNVGKSWFETIERIEPPHLLAFTWDNGEAGSVLFELTPIDDDRTRLVLTHSGLRGPDDARNFGGGWGSHLDVLERRIAGKRIENFWALHAEAEARAKAALV</sequence>
<feature type="domain" description="Activator of Hsp90 ATPase homologue 1/2-like C-terminal" evidence="2">
    <location>
        <begin position="17"/>
        <end position="146"/>
    </location>
</feature>
<accession>A0A5B8LE85</accession>
<gene>
    <name evidence="3" type="ORF">FPZ24_00140</name>
</gene>
<dbReference type="Pfam" id="PF08327">
    <property type="entry name" value="AHSA1"/>
    <property type="match status" value="1"/>
</dbReference>
<proteinExistence type="inferred from homology"/>
<name>A0A5B8LE85_9SPHN</name>